<organism evidence="1 2">
    <name type="scientific">Pseudoalteromonas neustonica</name>
    <dbReference type="NCBI Taxonomy" id="1840331"/>
    <lineage>
        <taxon>Bacteria</taxon>
        <taxon>Pseudomonadati</taxon>
        <taxon>Pseudomonadota</taxon>
        <taxon>Gammaproteobacteria</taxon>
        <taxon>Alteromonadales</taxon>
        <taxon>Pseudoalteromonadaceae</taxon>
        <taxon>Pseudoalteromonas</taxon>
    </lineage>
</organism>
<comment type="caution">
    <text evidence="1">The sequence shown here is derived from an EMBL/GenBank/DDBJ whole genome shotgun (WGS) entry which is preliminary data.</text>
</comment>
<proteinExistence type="predicted"/>
<reference evidence="1 2" key="1">
    <citation type="submission" date="2024-03" db="EMBL/GenBank/DDBJ databases">
        <title>Community enrichment and isolation of bacterial strains for fucoidan degradation.</title>
        <authorList>
            <person name="Sichert A."/>
        </authorList>
    </citation>
    <scope>NUCLEOTIDE SEQUENCE [LARGE SCALE GENOMIC DNA]</scope>
    <source>
        <strain evidence="1 2">AS81</strain>
    </source>
</reference>
<sequence>MGQEINEQVLVDIINSAKVEVDNASESFIDSWLSESMNWLGETTTSSPTTTALIGAFDLLY</sequence>
<dbReference type="RefSeq" id="WP_342883753.1">
    <property type="nucleotide sequence ID" value="NZ_JBBMQU010000012.1"/>
</dbReference>
<dbReference type="EMBL" id="JBBMQU010000012">
    <property type="protein sequence ID" value="MEM5550793.1"/>
    <property type="molecule type" value="Genomic_DNA"/>
</dbReference>
<dbReference type="Proteomes" id="UP001388366">
    <property type="component" value="Unassembled WGS sequence"/>
</dbReference>
<protein>
    <submittedName>
        <fullName evidence="1">Uncharacterized protein</fullName>
    </submittedName>
</protein>
<evidence type="ECO:0000313" key="2">
    <source>
        <dbReference type="Proteomes" id="UP001388366"/>
    </source>
</evidence>
<gene>
    <name evidence="1" type="ORF">WNY63_08635</name>
</gene>
<accession>A0ABU9U173</accession>
<keyword evidence="2" id="KW-1185">Reference proteome</keyword>
<name>A0ABU9U173_9GAMM</name>
<evidence type="ECO:0000313" key="1">
    <source>
        <dbReference type="EMBL" id="MEM5550793.1"/>
    </source>
</evidence>